<evidence type="ECO:0000256" key="7">
    <source>
        <dbReference type="ARBA" id="ARBA00022842"/>
    </source>
</evidence>
<dbReference type="InterPro" id="IPR003374">
    <property type="entry name" value="ApbE-like_sf"/>
</dbReference>
<gene>
    <name evidence="12" type="ORF">PML80_03130</name>
</gene>
<dbReference type="Pfam" id="PF02424">
    <property type="entry name" value="ApbE"/>
    <property type="match status" value="1"/>
</dbReference>
<dbReference type="Gene3D" id="3.10.520.10">
    <property type="entry name" value="ApbE-like domains"/>
    <property type="match status" value="1"/>
</dbReference>
<evidence type="ECO:0000256" key="5">
    <source>
        <dbReference type="ARBA" id="ARBA00022723"/>
    </source>
</evidence>
<evidence type="ECO:0000256" key="4">
    <source>
        <dbReference type="ARBA" id="ARBA00022679"/>
    </source>
</evidence>
<dbReference type="Proteomes" id="UP001179483">
    <property type="component" value="Chromosome"/>
</dbReference>
<evidence type="ECO:0000256" key="11">
    <source>
        <dbReference type="PIRSR" id="PIRSR006268-2"/>
    </source>
</evidence>
<reference evidence="12" key="1">
    <citation type="submission" date="2023-01" db="EMBL/GenBank/DDBJ databases">
        <title>Oxazolidinone resistance genes in florfenicol resistant enterococci from beef cattle and veal calves at slaughter.</title>
        <authorList>
            <person name="Biggel M."/>
        </authorList>
    </citation>
    <scope>NUCLEOTIDE SEQUENCE</scope>
    <source>
        <strain evidence="12">K79-1</strain>
    </source>
</reference>
<evidence type="ECO:0000313" key="12">
    <source>
        <dbReference type="EMBL" id="WCG38352.1"/>
    </source>
</evidence>
<dbReference type="GO" id="GO:0016740">
    <property type="term" value="F:transferase activity"/>
    <property type="evidence" value="ECO:0007669"/>
    <property type="project" value="UniProtKB-UniRule"/>
</dbReference>
<dbReference type="PANTHER" id="PTHR30040">
    <property type="entry name" value="THIAMINE BIOSYNTHESIS LIPOPROTEIN APBE"/>
    <property type="match status" value="1"/>
</dbReference>
<dbReference type="EMBL" id="CP116590">
    <property type="protein sequence ID" value="WCG38352.1"/>
    <property type="molecule type" value="Genomic_DNA"/>
</dbReference>
<evidence type="ECO:0000256" key="1">
    <source>
        <dbReference type="ARBA" id="ARBA00011955"/>
    </source>
</evidence>
<dbReference type="PANTHER" id="PTHR30040:SF2">
    <property type="entry name" value="FAD:PROTEIN FMN TRANSFERASE"/>
    <property type="match status" value="1"/>
</dbReference>
<proteinExistence type="inferred from homology"/>
<dbReference type="AlphaFoldDB" id="A0AAE9XJ78"/>
<keyword evidence="4 10" id="KW-0808">Transferase</keyword>
<dbReference type="SUPFAM" id="SSF143631">
    <property type="entry name" value="ApbE-like"/>
    <property type="match status" value="1"/>
</dbReference>
<comment type="cofactor">
    <cofactor evidence="11">
        <name>Mg(2+)</name>
        <dbReference type="ChEBI" id="CHEBI:18420"/>
    </cofactor>
    <cofactor evidence="11">
        <name>Mn(2+)</name>
        <dbReference type="ChEBI" id="CHEBI:29035"/>
    </cofactor>
    <text evidence="11">Magnesium. Can also use manganese.</text>
</comment>
<dbReference type="InterPro" id="IPR024932">
    <property type="entry name" value="ApbE"/>
</dbReference>
<dbReference type="EC" id="2.7.1.180" evidence="1 10"/>
<evidence type="ECO:0000256" key="6">
    <source>
        <dbReference type="ARBA" id="ARBA00022827"/>
    </source>
</evidence>
<keyword evidence="5 10" id="KW-0479">Metal-binding</keyword>
<sequence length="317" mass="34861">MEEIVFEAMGTTISLAIVHDKAKVLLTEAKRRLLDYEERFSANDPDSLLMRVNAKAGLAPVQVDADLFKLIAIGRDYSLRSDVSLNIAIGPLIKLWQVGFEGANLPSEGAIQDRLALTHPADIILDDAKQTVYLAKQGMEIDLGAVAKGYFADLIKDYFLEQDVQSGMINLGGNVLLVGAHLENPGGFWRVGVQDPDQSRNHLRGIIQFQDGSVVTSGIYERHFEYQGKTYHHIFDSQTGYPVDNDLAGLTIVSKSSLVGEIYTSLYFNLTSQDLLAKLSATSGVEAVIITRDGDVVLTEGIKPFYTPVTEVESPYY</sequence>
<name>A0AAE9XJ78_9LACT</name>
<evidence type="ECO:0000256" key="3">
    <source>
        <dbReference type="ARBA" id="ARBA00022630"/>
    </source>
</evidence>
<feature type="binding site" evidence="11">
    <location>
        <position position="265"/>
    </location>
    <ligand>
        <name>Mg(2+)</name>
        <dbReference type="ChEBI" id="CHEBI:18420"/>
    </ligand>
</feature>
<evidence type="ECO:0000256" key="2">
    <source>
        <dbReference type="ARBA" id="ARBA00016337"/>
    </source>
</evidence>
<evidence type="ECO:0000256" key="9">
    <source>
        <dbReference type="ARBA" id="ARBA00048540"/>
    </source>
</evidence>
<evidence type="ECO:0000313" key="13">
    <source>
        <dbReference type="Proteomes" id="UP001179483"/>
    </source>
</evidence>
<dbReference type="GO" id="GO:0046872">
    <property type="term" value="F:metal ion binding"/>
    <property type="evidence" value="ECO:0007669"/>
    <property type="project" value="UniProtKB-UniRule"/>
</dbReference>
<keyword evidence="3 10" id="KW-0285">Flavoprotein</keyword>
<comment type="catalytic activity">
    <reaction evidence="9 10">
        <text>L-threonyl-[protein] + FAD = FMN-L-threonyl-[protein] + AMP + H(+)</text>
        <dbReference type="Rhea" id="RHEA:36847"/>
        <dbReference type="Rhea" id="RHEA-COMP:11060"/>
        <dbReference type="Rhea" id="RHEA-COMP:11061"/>
        <dbReference type="ChEBI" id="CHEBI:15378"/>
        <dbReference type="ChEBI" id="CHEBI:30013"/>
        <dbReference type="ChEBI" id="CHEBI:57692"/>
        <dbReference type="ChEBI" id="CHEBI:74257"/>
        <dbReference type="ChEBI" id="CHEBI:456215"/>
        <dbReference type="EC" id="2.7.1.180"/>
    </reaction>
</comment>
<organism evidence="12 13">
    <name type="scientific">Aerococcus urinaeequi</name>
    <dbReference type="NCBI Taxonomy" id="51665"/>
    <lineage>
        <taxon>Bacteria</taxon>
        <taxon>Bacillati</taxon>
        <taxon>Bacillota</taxon>
        <taxon>Bacilli</taxon>
        <taxon>Lactobacillales</taxon>
        <taxon>Aerococcaceae</taxon>
        <taxon>Aerococcus</taxon>
    </lineage>
</organism>
<dbReference type="RefSeq" id="WP_048726423.1">
    <property type="nucleotide sequence ID" value="NZ_CP116590.1"/>
</dbReference>
<evidence type="ECO:0000256" key="8">
    <source>
        <dbReference type="ARBA" id="ARBA00031306"/>
    </source>
</evidence>
<accession>A0AAE9XJ78</accession>
<comment type="similarity">
    <text evidence="10">Belongs to the ApbE family.</text>
</comment>
<dbReference type="PIRSF" id="PIRSF006268">
    <property type="entry name" value="ApbE"/>
    <property type="match status" value="1"/>
</dbReference>
<keyword evidence="6 10" id="KW-0274">FAD</keyword>
<protein>
    <recommendedName>
        <fullName evidence="2 10">FAD:protein FMN transferase</fullName>
        <ecNumber evidence="1 10">2.7.1.180</ecNumber>
    </recommendedName>
    <alternativeName>
        <fullName evidence="8 10">Flavin transferase</fullName>
    </alternativeName>
</protein>
<evidence type="ECO:0000256" key="10">
    <source>
        <dbReference type="PIRNR" id="PIRNR006268"/>
    </source>
</evidence>
<keyword evidence="7 10" id="KW-0460">Magnesium</keyword>
<feature type="binding site" evidence="11">
    <location>
        <position position="145"/>
    </location>
    <ligand>
        <name>Mg(2+)</name>
        <dbReference type="ChEBI" id="CHEBI:18420"/>
    </ligand>
</feature>